<dbReference type="eggNOG" id="COG0628">
    <property type="taxonomic scope" value="Bacteria"/>
</dbReference>
<dbReference type="PANTHER" id="PTHR21716:SF53">
    <property type="entry name" value="PERMEASE PERM-RELATED"/>
    <property type="match status" value="1"/>
</dbReference>
<evidence type="ECO:0000256" key="1">
    <source>
        <dbReference type="ARBA" id="ARBA00004651"/>
    </source>
</evidence>
<keyword evidence="4" id="KW-1003">Cell membrane</keyword>
<feature type="transmembrane region" description="Helical" evidence="8">
    <location>
        <begin position="233"/>
        <end position="259"/>
    </location>
</feature>
<accession>E1X138</accession>
<feature type="transmembrane region" description="Helical" evidence="8">
    <location>
        <begin position="305"/>
        <end position="331"/>
    </location>
</feature>
<keyword evidence="3" id="KW-0813">Transport</keyword>
<dbReference type="PANTHER" id="PTHR21716">
    <property type="entry name" value="TRANSMEMBRANE PROTEIN"/>
    <property type="match status" value="1"/>
</dbReference>
<evidence type="ECO:0000313" key="10">
    <source>
        <dbReference type="Proteomes" id="UP000008963"/>
    </source>
</evidence>
<evidence type="ECO:0000313" key="9">
    <source>
        <dbReference type="EMBL" id="CBW28108.1"/>
    </source>
</evidence>
<feature type="transmembrane region" description="Helical" evidence="8">
    <location>
        <begin position="63"/>
        <end position="81"/>
    </location>
</feature>
<dbReference type="HOGENOM" id="CLU_031275_8_2_7"/>
<evidence type="ECO:0000256" key="7">
    <source>
        <dbReference type="ARBA" id="ARBA00023136"/>
    </source>
</evidence>
<evidence type="ECO:0000256" key="5">
    <source>
        <dbReference type="ARBA" id="ARBA00022692"/>
    </source>
</evidence>
<evidence type="ECO:0000256" key="4">
    <source>
        <dbReference type="ARBA" id="ARBA00022475"/>
    </source>
</evidence>
<feature type="transmembrane region" description="Helical" evidence="8">
    <location>
        <begin position="12"/>
        <end position="29"/>
    </location>
</feature>
<keyword evidence="7 8" id="KW-0472">Membrane</keyword>
<feature type="transmembrane region" description="Helical" evidence="8">
    <location>
        <begin position="271"/>
        <end position="293"/>
    </location>
</feature>
<dbReference type="Proteomes" id="UP000008963">
    <property type="component" value="Chromosome"/>
</dbReference>
<organism evidence="9 10">
    <name type="scientific">Halobacteriovorax marinus (strain ATCC BAA-682 / DSM 15412 / SJ)</name>
    <name type="common">Bacteriovorax marinus</name>
    <dbReference type="NCBI Taxonomy" id="862908"/>
    <lineage>
        <taxon>Bacteria</taxon>
        <taxon>Pseudomonadati</taxon>
        <taxon>Bdellovibrionota</taxon>
        <taxon>Bacteriovoracia</taxon>
        <taxon>Bacteriovoracales</taxon>
        <taxon>Halobacteriovoraceae</taxon>
        <taxon>Halobacteriovorax</taxon>
    </lineage>
</organism>
<proteinExistence type="inferred from homology"/>
<evidence type="ECO:0000256" key="8">
    <source>
        <dbReference type="SAM" id="Phobius"/>
    </source>
</evidence>
<dbReference type="STRING" id="862908.BMS_3365"/>
<keyword evidence="5 8" id="KW-0812">Transmembrane</keyword>
<keyword evidence="6 8" id="KW-1133">Transmembrane helix</keyword>
<dbReference type="AlphaFoldDB" id="E1X138"/>
<evidence type="ECO:0000256" key="3">
    <source>
        <dbReference type="ARBA" id="ARBA00022448"/>
    </source>
</evidence>
<dbReference type="Pfam" id="PF01594">
    <property type="entry name" value="AI-2E_transport"/>
    <property type="match status" value="1"/>
</dbReference>
<dbReference type="EMBL" id="FQ312005">
    <property type="protein sequence ID" value="CBW28108.1"/>
    <property type="molecule type" value="Genomic_DNA"/>
</dbReference>
<dbReference type="KEGG" id="bmx:BMS_3365"/>
<dbReference type="InterPro" id="IPR002549">
    <property type="entry name" value="AI-2E-like"/>
</dbReference>
<protein>
    <submittedName>
        <fullName evidence="9">Membrane protein</fullName>
    </submittedName>
</protein>
<dbReference type="GO" id="GO:0055085">
    <property type="term" value="P:transmembrane transport"/>
    <property type="evidence" value="ECO:0007669"/>
    <property type="project" value="TreeGrafter"/>
</dbReference>
<name>E1X138_HALMS</name>
<comment type="similarity">
    <text evidence="2">Belongs to the autoinducer-2 exporter (AI-2E) (TC 2.A.86) family.</text>
</comment>
<keyword evidence="10" id="KW-1185">Reference proteome</keyword>
<sequence>MQRAMSKPEKVRLVFFILGLILFLFSLWLFPRVSIPLSVAYVVSLIFNPVVPMVMRFGLKKSTSVNIVFLAILFLFTYPLIKITPTITNEAQNVQYYLPKVESFLKTEYKNLTSKIEEKTGYVVGNEILDNSLDYGQKATTEILLQVPKYLGSIIEWIFLVPLFVFFILKDGKEFKSNFLKIVPNSMFERFYYLSHQFNRQLGDYIFAKFVEASIVGIIITTGLLFLDVRFALLLGLVAGFTNVIPYLGPIIGTIPAIIFGLAEYGWGPTFGAITILYIVANAIDIALVFPILVSKIVNLHPLMVVISVILGSTFFGVVGMIISIPLAAAFKLISIEIYNELYGVKSR</sequence>
<feature type="transmembrane region" description="Helical" evidence="8">
    <location>
        <begin position="206"/>
        <end position="227"/>
    </location>
</feature>
<dbReference type="PATRIC" id="fig|862908.3.peg.3218"/>
<feature type="transmembrane region" description="Helical" evidence="8">
    <location>
        <begin position="35"/>
        <end position="51"/>
    </location>
</feature>
<dbReference type="GO" id="GO:0005886">
    <property type="term" value="C:plasma membrane"/>
    <property type="evidence" value="ECO:0007669"/>
    <property type="project" value="UniProtKB-SubCell"/>
</dbReference>
<comment type="subcellular location">
    <subcellularLocation>
        <location evidence="1">Cell membrane</location>
        <topology evidence="1">Multi-pass membrane protein</topology>
    </subcellularLocation>
</comment>
<evidence type="ECO:0000256" key="6">
    <source>
        <dbReference type="ARBA" id="ARBA00022989"/>
    </source>
</evidence>
<evidence type="ECO:0000256" key="2">
    <source>
        <dbReference type="ARBA" id="ARBA00009773"/>
    </source>
</evidence>
<feature type="transmembrane region" description="Helical" evidence="8">
    <location>
        <begin position="150"/>
        <end position="169"/>
    </location>
</feature>
<gene>
    <name evidence="9" type="ordered locus">BMS_3365</name>
</gene>
<reference evidence="10" key="1">
    <citation type="journal article" date="2013" name="ISME J.">
        <title>A small predatory core genome in the divergent marine Bacteriovorax marinus SJ and the terrestrial Bdellovibrio bacteriovorus.</title>
        <authorList>
            <person name="Crossman L.C."/>
            <person name="Chen H."/>
            <person name="Cerdeno-Tarraga A.M."/>
            <person name="Brooks K."/>
            <person name="Quail M.A."/>
            <person name="Pineiro S.A."/>
            <person name="Hobley L."/>
            <person name="Sockett R.E."/>
            <person name="Bentley S.D."/>
            <person name="Parkhill J."/>
            <person name="Williams H.N."/>
            <person name="Stine O.C."/>
        </authorList>
    </citation>
    <scope>NUCLEOTIDE SEQUENCE [LARGE SCALE GENOMIC DNA]</scope>
    <source>
        <strain evidence="10">ATCC BAA-682 / DSM 15412 / SJ</strain>
    </source>
</reference>